<dbReference type="EMBL" id="CP018889">
    <property type="protein sequence ID" value="AUI70613.2"/>
    <property type="molecule type" value="Genomic_DNA"/>
</dbReference>
<proteinExistence type="predicted"/>
<gene>
    <name evidence="1" type="ORF">BLE401_11465</name>
</gene>
<reference evidence="2" key="1">
    <citation type="submission" date="2016-12" db="EMBL/GenBank/DDBJ databases">
        <title>Complete Genome Sequence of Beggiatoa leptomitiformis D-401.</title>
        <authorList>
            <person name="Fomenkov A."/>
            <person name="Vincze T."/>
            <person name="Grabovich M."/>
            <person name="Anton B.P."/>
            <person name="Dubinina G."/>
            <person name="Orlova M."/>
            <person name="Belousova E."/>
            <person name="Roberts R.J."/>
        </authorList>
    </citation>
    <scope>NUCLEOTIDE SEQUENCE [LARGE SCALE GENOMIC DNA]</scope>
    <source>
        <strain evidence="2">D-401</strain>
    </source>
</reference>
<dbReference type="Proteomes" id="UP000234271">
    <property type="component" value="Chromosome"/>
</dbReference>
<evidence type="ECO:0000313" key="2">
    <source>
        <dbReference type="Proteomes" id="UP000234271"/>
    </source>
</evidence>
<sequence length="98" mass="11352">MEQDNSLIQAKVNLETSRIAWQELQRFFASGVLIFVSSDLDLVQVALEMSKDNKALLADWMQAEKVGKVRDEQAKEWYENNTQLWAVVVKPWVLVQNK</sequence>
<accession>A0A2N9YJE9</accession>
<protein>
    <submittedName>
        <fullName evidence="1">DUF2288 family protein</fullName>
    </submittedName>
</protein>
<dbReference type="OrthoDB" id="195194at2"/>
<dbReference type="STRING" id="288004.AL038_12805"/>
<evidence type="ECO:0000313" key="1">
    <source>
        <dbReference type="EMBL" id="AUI70613.2"/>
    </source>
</evidence>
<organism evidence="1 2">
    <name type="scientific">Beggiatoa leptomitoformis</name>
    <dbReference type="NCBI Taxonomy" id="288004"/>
    <lineage>
        <taxon>Bacteria</taxon>
        <taxon>Pseudomonadati</taxon>
        <taxon>Pseudomonadota</taxon>
        <taxon>Gammaproteobacteria</taxon>
        <taxon>Thiotrichales</taxon>
        <taxon>Thiotrichaceae</taxon>
        <taxon>Beggiatoa</taxon>
    </lineage>
</organism>
<dbReference type="AlphaFoldDB" id="A0A2N9YJE9"/>
<dbReference type="InterPro" id="IPR018741">
    <property type="entry name" value="DUF2288"/>
</dbReference>
<keyword evidence="2" id="KW-1185">Reference proteome</keyword>
<name>A0A2N9YJE9_9GAMM</name>
<dbReference type="Pfam" id="PF10052">
    <property type="entry name" value="DUF2288"/>
    <property type="match status" value="1"/>
</dbReference>